<dbReference type="EMBL" id="JANVFU010000004">
    <property type="protein sequence ID" value="KAJ3746011.1"/>
    <property type="molecule type" value="Genomic_DNA"/>
</dbReference>
<dbReference type="SUPFAM" id="SSF54637">
    <property type="entry name" value="Thioesterase/thiol ester dehydrase-isomerase"/>
    <property type="match status" value="1"/>
</dbReference>
<dbReference type="InterPro" id="IPR029069">
    <property type="entry name" value="HotDog_dom_sf"/>
</dbReference>
<reference evidence="3 4" key="1">
    <citation type="journal article" date="2023" name="Proc. Natl. Acad. Sci. U.S.A.">
        <title>A global phylogenomic analysis of the shiitake genus Lentinula.</title>
        <authorList>
            <person name="Sierra-Patev S."/>
            <person name="Min B."/>
            <person name="Naranjo-Ortiz M."/>
            <person name="Looney B."/>
            <person name="Konkel Z."/>
            <person name="Slot J.C."/>
            <person name="Sakamoto Y."/>
            <person name="Steenwyk J.L."/>
            <person name="Rokas A."/>
            <person name="Carro J."/>
            <person name="Camarero S."/>
            <person name="Ferreira P."/>
            <person name="Molpeceres G."/>
            <person name="Ruiz-Duenas F.J."/>
            <person name="Serrano A."/>
            <person name="Henrissat B."/>
            <person name="Drula E."/>
            <person name="Hughes K.W."/>
            <person name="Mata J.L."/>
            <person name="Ishikawa N.K."/>
            <person name="Vargas-Isla R."/>
            <person name="Ushijima S."/>
            <person name="Smith C.A."/>
            <person name="Donoghue J."/>
            <person name="Ahrendt S."/>
            <person name="Andreopoulos W."/>
            <person name="He G."/>
            <person name="LaButti K."/>
            <person name="Lipzen A."/>
            <person name="Ng V."/>
            <person name="Riley R."/>
            <person name="Sandor L."/>
            <person name="Barry K."/>
            <person name="Martinez A.T."/>
            <person name="Xiao Y."/>
            <person name="Gibbons J.G."/>
            <person name="Terashima K."/>
            <person name="Grigoriev I.V."/>
            <person name="Hibbett D."/>
        </authorList>
    </citation>
    <scope>NUCLEOTIDE SEQUENCE [LARGE SCALE GENOMIC DNA]</scope>
    <source>
        <strain evidence="3 4">TFB7810</strain>
    </source>
</reference>
<feature type="region of interest" description="Disordered" evidence="2">
    <location>
        <begin position="274"/>
        <end position="301"/>
    </location>
</feature>
<evidence type="ECO:0000313" key="4">
    <source>
        <dbReference type="Proteomes" id="UP001142393"/>
    </source>
</evidence>
<evidence type="ECO:0000256" key="2">
    <source>
        <dbReference type="SAM" id="MobiDB-lite"/>
    </source>
</evidence>
<sequence length="469" mass="51975">MFWRPYPTLKLPPTSNATVMAEVSAVVKSQAQIRSFVALLHLPGSLSSLRLSKAVSNCLPGVSRISSSLRLIFKALFFLVLILNVRAIPGGWHWRLFWPVTKIRLQYLIARAHSLWTLSGTRGKARRQGMEMRMEKWLESITPVGAHPFEFETRYKSWVTLDESDFNMHMSNSSYPKVLDCARMKAAMELFPQFLRVGGIIPLASTHFHFIRELPVFAKYELRLSIGAWDEKWFYVVGRFVTKNKAPKGKHFSKSAPQAATEGTTPAITTLFHAPITDDPDTTSDTNTPYPATETGTNGLPSAAAADQARKFDAAVASRLASDLSGVEDGYTLHTVCVSRVCFKLGRITVPPAVLMATNGVSVHPWELSNQEVVAANSSAQRYSPSNPPPTWTSESQALFSKSKGGSPRKLRDFYKGEWRSVAAAADANTHPWWDRTVGVGGIVDGKRKERLDVCRHLVGGLDGVREIC</sequence>
<dbReference type="PANTHER" id="PTHR12475">
    <property type="match status" value="1"/>
</dbReference>
<dbReference type="AlphaFoldDB" id="A0A9W8P323"/>
<dbReference type="Proteomes" id="UP001142393">
    <property type="component" value="Unassembled WGS sequence"/>
</dbReference>
<dbReference type="Gene3D" id="3.10.129.10">
    <property type="entry name" value="Hotdog Thioesterase"/>
    <property type="match status" value="1"/>
</dbReference>
<comment type="caution">
    <text evidence="3">The sequence shown here is derived from an EMBL/GenBank/DDBJ whole genome shotgun (WGS) entry which is preliminary data.</text>
</comment>
<protein>
    <submittedName>
        <fullName evidence="3">Uncharacterized protein</fullName>
    </submittedName>
</protein>
<organism evidence="3 4">
    <name type="scientific">Lentinula detonsa</name>
    <dbReference type="NCBI Taxonomy" id="2804962"/>
    <lineage>
        <taxon>Eukaryota</taxon>
        <taxon>Fungi</taxon>
        <taxon>Dikarya</taxon>
        <taxon>Basidiomycota</taxon>
        <taxon>Agaricomycotina</taxon>
        <taxon>Agaricomycetes</taxon>
        <taxon>Agaricomycetidae</taxon>
        <taxon>Agaricales</taxon>
        <taxon>Marasmiineae</taxon>
        <taxon>Omphalotaceae</taxon>
        <taxon>Lentinula</taxon>
    </lineage>
</organism>
<comment type="similarity">
    <text evidence="1">Belongs to the lcsJ thioesterase family.</text>
</comment>
<dbReference type="Pfam" id="PF13279">
    <property type="entry name" value="4HBT_2"/>
    <property type="match status" value="1"/>
</dbReference>
<feature type="region of interest" description="Disordered" evidence="2">
    <location>
        <begin position="380"/>
        <end position="407"/>
    </location>
</feature>
<dbReference type="CDD" id="cd00586">
    <property type="entry name" value="4HBT"/>
    <property type="match status" value="1"/>
</dbReference>
<proteinExistence type="inferred from homology"/>
<name>A0A9W8P323_9AGAR</name>
<gene>
    <name evidence="3" type="ORF">DFH05DRAFT_1483376</name>
</gene>
<keyword evidence="4" id="KW-1185">Reference proteome</keyword>
<dbReference type="InterPro" id="IPR051490">
    <property type="entry name" value="THEM6_lcsJ_thioesterase"/>
</dbReference>
<evidence type="ECO:0000256" key="1">
    <source>
        <dbReference type="ARBA" id="ARBA00038476"/>
    </source>
</evidence>
<accession>A0A9W8P323</accession>
<dbReference type="PANTHER" id="PTHR12475:SF4">
    <property type="entry name" value="PROTEIN THEM6"/>
    <property type="match status" value="1"/>
</dbReference>
<evidence type="ECO:0000313" key="3">
    <source>
        <dbReference type="EMBL" id="KAJ3746011.1"/>
    </source>
</evidence>